<accession>A0AAV8ZV70</accession>
<sequence length="215" mass="25307">MLKGKLEHLELGRWLRNRYQDFLPALYSEKDIYVRSSDVDRTLMSAESNLAGLYPPVSKQVWDQDIKWQPIPIHTTSEKEDAVLAAKKPCPKYDQLSKQLFKSEFFRNISHINHDLYAYLTRYSGQTVSTLETLEYLYNTLLIETMYNYTLPDWAARVFPEKLEPWAFLSFATQTYTTELARLKTGPLINEIITYFKNVTAKKVRYTKVFSFFRA</sequence>
<dbReference type="InterPro" id="IPR000560">
    <property type="entry name" value="His_Pase_clade-2"/>
</dbReference>
<dbReference type="CDD" id="cd07061">
    <property type="entry name" value="HP_HAP_like"/>
    <property type="match status" value="1"/>
</dbReference>
<proteinExistence type="inferred from homology"/>
<keyword evidence="7" id="KW-0325">Glycoprotein</keyword>
<keyword evidence="4" id="KW-0732">Signal</keyword>
<keyword evidence="9" id="KW-1185">Reference proteome</keyword>
<reference evidence="8" key="1">
    <citation type="journal article" date="2023" name="Insect Mol. Biol.">
        <title>Genome sequencing provides insights into the evolution of gene families encoding plant cell wall-degrading enzymes in longhorned beetles.</title>
        <authorList>
            <person name="Shin N.R."/>
            <person name="Okamura Y."/>
            <person name="Kirsch R."/>
            <person name="Pauchet Y."/>
        </authorList>
    </citation>
    <scope>NUCLEOTIDE SEQUENCE</scope>
    <source>
        <strain evidence="8">RBIC_L_NR</strain>
    </source>
</reference>
<dbReference type="InterPro" id="IPR029033">
    <property type="entry name" value="His_PPase_superfam"/>
</dbReference>
<organism evidence="8 9">
    <name type="scientific">Rhamnusium bicolor</name>
    <dbReference type="NCBI Taxonomy" id="1586634"/>
    <lineage>
        <taxon>Eukaryota</taxon>
        <taxon>Metazoa</taxon>
        <taxon>Ecdysozoa</taxon>
        <taxon>Arthropoda</taxon>
        <taxon>Hexapoda</taxon>
        <taxon>Insecta</taxon>
        <taxon>Pterygota</taxon>
        <taxon>Neoptera</taxon>
        <taxon>Endopterygota</taxon>
        <taxon>Coleoptera</taxon>
        <taxon>Polyphaga</taxon>
        <taxon>Cucujiformia</taxon>
        <taxon>Chrysomeloidea</taxon>
        <taxon>Cerambycidae</taxon>
        <taxon>Lepturinae</taxon>
        <taxon>Rhagiini</taxon>
        <taxon>Rhamnusium</taxon>
    </lineage>
</organism>
<gene>
    <name evidence="8" type="ORF">NQ314_000432</name>
</gene>
<dbReference type="Proteomes" id="UP001162156">
    <property type="component" value="Unassembled WGS sequence"/>
</dbReference>
<evidence type="ECO:0000256" key="1">
    <source>
        <dbReference type="ARBA" id="ARBA00000032"/>
    </source>
</evidence>
<dbReference type="EMBL" id="JANEYF010000133">
    <property type="protein sequence ID" value="KAJ8972001.1"/>
    <property type="molecule type" value="Genomic_DNA"/>
</dbReference>
<keyword evidence="5" id="KW-0378">Hydrolase</keyword>
<dbReference type="PANTHER" id="PTHR11567:SF211">
    <property type="entry name" value="PROSTATIC ACID PHOSPHATASE"/>
    <property type="match status" value="1"/>
</dbReference>
<evidence type="ECO:0000313" key="8">
    <source>
        <dbReference type="EMBL" id="KAJ8972001.1"/>
    </source>
</evidence>
<dbReference type="SUPFAM" id="SSF53254">
    <property type="entry name" value="Phosphoglycerate mutase-like"/>
    <property type="match status" value="1"/>
</dbReference>
<evidence type="ECO:0000256" key="4">
    <source>
        <dbReference type="ARBA" id="ARBA00022729"/>
    </source>
</evidence>
<comment type="catalytic activity">
    <reaction evidence="1">
        <text>a phosphate monoester + H2O = an alcohol + phosphate</text>
        <dbReference type="Rhea" id="RHEA:15017"/>
        <dbReference type="ChEBI" id="CHEBI:15377"/>
        <dbReference type="ChEBI" id="CHEBI:30879"/>
        <dbReference type="ChEBI" id="CHEBI:43474"/>
        <dbReference type="ChEBI" id="CHEBI:67140"/>
        <dbReference type="EC" id="3.1.3.2"/>
    </reaction>
</comment>
<dbReference type="AlphaFoldDB" id="A0AAV8ZV70"/>
<dbReference type="Pfam" id="PF00328">
    <property type="entry name" value="His_Phos_2"/>
    <property type="match status" value="1"/>
</dbReference>
<dbReference type="InterPro" id="IPR050645">
    <property type="entry name" value="Histidine_acid_phosphatase"/>
</dbReference>
<comment type="similarity">
    <text evidence="2">Belongs to the histidine acid phosphatase family.</text>
</comment>
<dbReference type="PANTHER" id="PTHR11567">
    <property type="entry name" value="ACID PHOSPHATASE-RELATED"/>
    <property type="match status" value="1"/>
</dbReference>
<dbReference type="EC" id="3.1.3.2" evidence="3"/>
<evidence type="ECO:0000256" key="6">
    <source>
        <dbReference type="ARBA" id="ARBA00023157"/>
    </source>
</evidence>
<evidence type="ECO:0000256" key="3">
    <source>
        <dbReference type="ARBA" id="ARBA00012646"/>
    </source>
</evidence>
<protein>
    <recommendedName>
        <fullName evidence="3">acid phosphatase</fullName>
        <ecNumber evidence="3">3.1.3.2</ecNumber>
    </recommendedName>
</protein>
<comment type="caution">
    <text evidence="8">The sequence shown here is derived from an EMBL/GenBank/DDBJ whole genome shotgun (WGS) entry which is preliminary data.</text>
</comment>
<keyword evidence="6" id="KW-1015">Disulfide bond</keyword>
<dbReference type="GO" id="GO:0003993">
    <property type="term" value="F:acid phosphatase activity"/>
    <property type="evidence" value="ECO:0007669"/>
    <property type="project" value="UniProtKB-EC"/>
</dbReference>
<evidence type="ECO:0000256" key="2">
    <source>
        <dbReference type="ARBA" id="ARBA00005375"/>
    </source>
</evidence>
<evidence type="ECO:0000313" key="9">
    <source>
        <dbReference type="Proteomes" id="UP001162156"/>
    </source>
</evidence>
<evidence type="ECO:0000256" key="5">
    <source>
        <dbReference type="ARBA" id="ARBA00022801"/>
    </source>
</evidence>
<name>A0AAV8ZV70_9CUCU</name>
<evidence type="ECO:0000256" key="7">
    <source>
        <dbReference type="ARBA" id="ARBA00023180"/>
    </source>
</evidence>
<dbReference type="Gene3D" id="3.40.50.1240">
    <property type="entry name" value="Phosphoglycerate mutase-like"/>
    <property type="match status" value="1"/>
</dbReference>